<feature type="domain" description="Carboxymuconolactone decarboxylase-like" evidence="1">
    <location>
        <begin position="43"/>
        <end position="124"/>
    </location>
</feature>
<accession>A0A317PKP4</accession>
<dbReference type="Proteomes" id="UP000246352">
    <property type="component" value="Unassembled WGS sequence"/>
</dbReference>
<evidence type="ECO:0000313" key="3">
    <source>
        <dbReference type="Proteomes" id="UP000246352"/>
    </source>
</evidence>
<dbReference type="GO" id="GO:0051920">
    <property type="term" value="F:peroxiredoxin activity"/>
    <property type="evidence" value="ECO:0007669"/>
    <property type="project" value="InterPro"/>
</dbReference>
<dbReference type="PANTHER" id="PTHR33570">
    <property type="entry name" value="4-CARBOXYMUCONOLACTONE DECARBOXYLASE FAMILY PROTEIN"/>
    <property type="match status" value="1"/>
</dbReference>
<dbReference type="SUPFAM" id="SSF69118">
    <property type="entry name" value="AhpD-like"/>
    <property type="match status" value="1"/>
</dbReference>
<proteinExistence type="predicted"/>
<gene>
    <name evidence="2" type="ORF">DFR52_102187</name>
</gene>
<dbReference type="InterPro" id="IPR052512">
    <property type="entry name" value="4CMD/NDH-1_regulator"/>
</dbReference>
<dbReference type="InterPro" id="IPR003779">
    <property type="entry name" value="CMD-like"/>
</dbReference>
<dbReference type="InterPro" id="IPR029032">
    <property type="entry name" value="AhpD-like"/>
</dbReference>
<sequence length="140" mass="15676">MTDRRPEFQGEQFEKGLQIRREVLGDAYVDRSIAAADDVSAPLQKLLTEWCWGEIWSRPGLERRMRSVLNLGMLMALNRSDEFKLHVRGALNNGVTREEIVEIILQGAIYCGAPASLDALRSAKAVFAEIDAATTQVSQR</sequence>
<dbReference type="Pfam" id="PF02627">
    <property type="entry name" value="CMD"/>
    <property type="match status" value="1"/>
</dbReference>
<reference evidence="2 3" key="1">
    <citation type="submission" date="2018-05" db="EMBL/GenBank/DDBJ databases">
        <title>Genomic Encyclopedia of Type Strains, Phase IV (KMG-IV): sequencing the most valuable type-strain genomes for metagenomic binning, comparative biology and taxonomic classification.</title>
        <authorList>
            <person name="Goeker M."/>
        </authorList>
    </citation>
    <scope>NUCLEOTIDE SEQUENCE [LARGE SCALE GENOMIC DNA]</scope>
    <source>
        <strain evidence="2 3">DSM 16791</strain>
    </source>
</reference>
<evidence type="ECO:0000259" key="1">
    <source>
        <dbReference type="Pfam" id="PF02627"/>
    </source>
</evidence>
<comment type="caution">
    <text evidence="2">The sequence shown here is derived from an EMBL/GenBank/DDBJ whole genome shotgun (WGS) entry which is preliminary data.</text>
</comment>
<evidence type="ECO:0000313" key="2">
    <source>
        <dbReference type="EMBL" id="PWW01525.1"/>
    </source>
</evidence>
<dbReference type="PANTHER" id="PTHR33570:SF2">
    <property type="entry name" value="CARBOXYMUCONOLACTONE DECARBOXYLASE-LIKE DOMAIN-CONTAINING PROTEIN"/>
    <property type="match status" value="1"/>
</dbReference>
<dbReference type="OrthoDB" id="7507676at2"/>
<organism evidence="2 3">
    <name type="scientific">Hoeflea marina</name>
    <dbReference type="NCBI Taxonomy" id="274592"/>
    <lineage>
        <taxon>Bacteria</taxon>
        <taxon>Pseudomonadati</taxon>
        <taxon>Pseudomonadota</taxon>
        <taxon>Alphaproteobacteria</taxon>
        <taxon>Hyphomicrobiales</taxon>
        <taxon>Rhizobiaceae</taxon>
        <taxon>Hoeflea</taxon>
    </lineage>
</organism>
<protein>
    <submittedName>
        <fullName evidence="2">4-carboxymuconolactone decarboxylase</fullName>
    </submittedName>
</protein>
<name>A0A317PKP4_9HYPH</name>
<dbReference type="RefSeq" id="WP_110031330.1">
    <property type="nucleotide sequence ID" value="NZ_QGTR01000002.1"/>
</dbReference>
<dbReference type="EMBL" id="QGTR01000002">
    <property type="protein sequence ID" value="PWW01525.1"/>
    <property type="molecule type" value="Genomic_DNA"/>
</dbReference>
<dbReference type="AlphaFoldDB" id="A0A317PKP4"/>
<dbReference type="Gene3D" id="1.20.1290.10">
    <property type="entry name" value="AhpD-like"/>
    <property type="match status" value="1"/>
</dbReference>
<keyword evidence="3" id="KW-1185">Reference proteome</keyword>